<dbReference type="InterPro" id="IPR011330">
    <property type="entry name" value="Glyco_hydro/deAcase_b/a-brl"/>
</dbReference>
<evidence type="ECO:0000259" key="3">
    <source>
        <dbReference type="PROSITE" id="PS51677"/>
    </source>
</evidence>
<dbReference type="InterPro" id="IPR050248">
    <property type="entry name" value="Polysacc_deacetylase_ArnD"/>
</dbReference>
<dbReference type="Gene3D" id="3.20.20.370">
    <property type="entry name" value="Glycoside hydrolase/deacetylase"/>
    <property type="match status" value="1"/>
</dbReference>
<proteinExistence type="predicted"/>
<sequence length="481" mass="53899">MAHNTIPMVELLSLKQSSNRYQMEIAITRGGGEAHIDWFELDDFTYGQLSLLHMEDYRMRLSLYAKWDPYKRHYYSTIVRMKGTFQETLYFICSNTYIQGLSELRKKLSEEQPVTASSTPEADQAVNSTAPAAELMSKQLAKQLSRRRMLQRSHGLLWKASLLSLVLLLAMMFRMQELSFVDKLDAINEHSSQSARTSYPSMVVEAAVNVHAAGAGSANKVQIEPFDTAVPQSGTSGAAKPDSKTDDVQTGEQQPSKEQPSAGEKQPAKTEEPPKQTKEAASNASVQLQELKSDGYTYSLPKGYVALTFDDGPSAYTKQIVDILKDNGIAGTFLFIGKNASRHQEEVRYAVEQGMSVGNHSWDHSKLTKLSDKSKLANIAQTNEELISNGAEQVTLFRPPYGLINSALAAQVKKQNMKVLMWNRDPEDWNADTRDEILDYFEKVNPSGGIYVLHEKKHTVEALPAIIEYLNKKKLKFVIFK</sequence>
<keyword evidence="2" id="KW-0472">Membrane</keyword>
<evidence type="ECO:0000313" key="4">
    <source>
        <dbReference type="EMBL" id="MBD3920583.1"/>
    </source>
</evidence>
<dbReference type="Pfam" id="PF01522">
    <property type="entry name" value="Polysacc_deac_1"/>
    <property type="match status" value="1"/>
</dbReference>
<keyword evidence="2" id="KW-0812">Transmembrane</keyword>
<gene>
    <name evidence="4" type="ORF">H8B09_17600</name>
</gene>
<evidence type="ECO:0000313" key="5">
    <source>
        <dbReference type="Proteomes" id="UP000609346"/>
    </source>
</evidence>
<dbReference type="EMBL" id="JACXZA010000004">
    <property type="protein sequence ID" value="MBD3920583.1"/>
    <property type="molecule type" value="Genomic_DNA"/>
</dbReference>
<dbReference type="RefSeq" id="WP_191204873.1">
    <property type="nucleotide sequence ID" value="NZ_JACXZA010000004.1"/>
</dbReference>
<reference evidence="4 5" key="1">
    <citation type="submission" date="2020-09" db="EMBL/GenBank/DDBJ databases">
        <title>Paenibacillus sp. strain PR3 16S rRNA gene Genome sequencing and assembly.</title>
        <authorList>
            <person name="Kim J."/>
        </authorList>
    </citation>
    <scope>NUCLEOTIDE SEQUENCE [LARGE SCALE GENOMIC DNA]</scope>
    <source>
        <strain evidence="4 5">PR3</strain>
    </source>
</reference>
<evidence type="ECO:0000256" key="1">
    <source>
        <dbReference type="SAM" id="MobiDB-lite"/>
    </source>
</evidence>
<protein>
    <submittedName>
        <fullName evidence="4">Polysaccharide deacetylase family protein</fullName>
    </submittedName>
</protein>
<dbReference type="InterPro" id="IPR002509">
    <property type="entry name" value="NODB_dom"/>
</dbReference>
<keyword evidence="2" id="KW-1133">Transmembrane helix</keyword>
<feature type="compositionally biased region" description="Polar residues" evidence="1">
    <location>
        <begin position="248"/>
        <end position="259"/>
    </location>
</feature>
<feature type="domain" description="NodB homology" evidence="3">
    <location>
        <begin position="303"/>
        <end position="478"/>
    </location>
</feature>
<feature type="transmembrane region" description="Helical" evidence="2">
    <location>
        <begin position="156"/>
        <end position="175"/>
    </location>
</feature>
<name>A0ABR8MXH0_9BACL</name>
<feature type="compositionally biased region" description="Basic and acidic residues" evidence="1">
    <location>
        <begin position="266"/>
        <end position="278"/>
    </location>
</feature>
<dbReference type="SUPFAM" id="SSF88713">
    <property type="entry name" value="Glycoside hydrolase/deacetylase"/>
    <property type="match status" value="1"/>
</dbReference>
<dbReference type="PROSITE" id="PS51677">
    <property type="entry name" value="NODB"/>
    <property type="match status" value="1"/>
</dbReference>
<dbReference type="PANTHER" id="PTHR10587">
    <property type="entry name" value="GLYCOSYL TRANSFERASE-RELATED"/>
    <property type="match status" value="1"/>
</dbReference>
<organism evidence="4 5">
    <name type="scientific">Paenibacillus terricola</name>
    <dbReference type="NCBI Taxonomy" id="2763503"/>
    <lineage>
        <taxon>Bacteria</taxon>
        <taxon>Bacillati</taxon>
        <taxon>Bacillota</taxon>
        <taxon>Bacilli</taxon>
        <taxon>Bacillales</taxon>
        <taxon>Paenibacillaceae</taxon>
        <taxon>Paenibacillus</taxon>
    </lineage>
</organism>
<dbReference type="CDD" id="cd10917">
    <property type="entry name" value="CE4_NodB_like_6s_7s"/>
    <property type="match status" value="1"/>
</dbReference>
<dbReference type="Proteomes" id="UP000609346">
    <property type="component" value="Unassembled WGS sequence"/>
</dbReference>
<comment type="caution">
    <text evidence="4">The sequence shown here is derived from an EMBL/GenBank/DDBJ whole genome shotgun (WGS) entry which is preliminary data.</text>
</comment>
<keyword evidence="5" id="KW-1185">Reference proteome</keyword>
<feature type="region of interest" description="Disordered" evidence="1">
    <location>
        <begin position="228"/>
        <end position="284"/>
    </location>
</feature>
<accession>A0ABR8MXH0</accession>
<evidence type="ECO:0000256" key="2">
    <source>
        <dbReference type="SAM" id="Phobius"/>
    </source>
</evidence>